<comment type="caution">
    <text evidence="11">The sequence shown here is derived from an EMBL/GenBank/DDBJ whole genome shotgun (WGS) entry which is preliminary data.</text>
</comment>
<evidence type="ECO:0000256" key="3">
    <source>
        <dbReference type="ARBA" id="ARBA00022553"/>
    </source>
</evidence>
<comment type="catalytic activity">
    <reaction evidence="1">
        <text>ATP + protein L-histidine = ADP + protein N-phospho-L-histidine.</text>
        <dbReference type="EC" id="2.7.13.3"/>
    </reaction>
</comment>
<gene>
    <name evidence="11" type="ORF">BJY20_002934</name>
</gene>
<dbReference type="GO" id="GO:0046983">
    <property type="term" value="F:protein dimerization activity"/>
    <property type="evidence" value="ECO:0007669"/>
    <property type="project" value="InterPro"/>
</dbReference>
<evidence type="ECO:0000256" key="5">
    <source>
        <dbReference type="ARBA" id="ARBA00022741"/>
    </source>
</evidence>
<dbReference type="EC" id="2.7.13.3" evidence="2"/>
<dbReference type="InterPro" id="IPR011712">
    <property type="entry name" value="Sig_transdc_His_kin_sub3_dim/P"/>
</dbReference>
<dbReference type="Gene3D" id="3.30.565.10">
    <property type="entry name" value="Histidine kinase-like ATPase, C-terminal domain"/>
    <property type="match status" value="1"/>
</dbReference>
<proteinExistence type="predicted"/>
<feature type="transmembrane region" description="Helical" evidence="9">
    <location>
        <begin position="117"/>
        <end position="136"/>
    </location>
</feature>
<keyword evidence="3" id="KW-0597">Phosphoprotein</keyword>
<feature type="domain" description="Signal transduction histidine kinase subgroup 3 dimerisation and phosphoacceptor" evidence="10">
    <location>
        <begin position="197"/>
        <end position="262"/>
    </location>
</feature>
<keyword evidence="8" id="KW-0902">Two-component regulatory system</keyword>
<organism evidence="11 12">
    <name type="scientific">Janibacter cremeus</name>
    <dbReference type="NCBI Taxonomy" id="1285192"/>
    <lineage>
        <taxon>Bacteria</taxon>
        <taxon>Bacillati</taxon>
        <taxon>Actinomycetota</taxon>
        <taxon>Actinomycetes</taxon>
        <taxon>Micrococcales</taxon>
        <taxon>Intrasporangiaceae</taxon>
        <taxon>Janibacter</taxon>
    </lineage>
</organism>
<dbReference type="InterPro" id="IPR036890">
    <property type="entry name" value="HATPase_C_sf"/>
</dbReference>
<feature type="transmembrane region" description="Helical" evidence="9">
    <location>
        <begin position="55"/>
        <end position="75"/>
    </location>
</feature>
<dbReference type="AlphaFoldDB" id="A0A852VRH3"/>
<dbReference type="Gene3D" id="1.20.5.1930">
    <property type="match status" value="1"/>
</dbReference>
<evidence type="ECO:0000259" key="10">
    <source>
        <dbReference type="Pfam" id="PF07730"/>
    </source>
</evidence>
<protein>
    <recommendedName>
        <fullName evidence="2">histidine kinase</fullName>
        <ecNumber evidence="2">2.7.13.3</ecNumber>
    </recommendedName>
</protein>
<dbReference type="GO" id="GO:0005524">
    <property type="term" value="F:ATP binding"/>
    <property type="evidence" value="ECO:0007669"/>
    <property type="project" value="UniProtKB-KW"/>
</dbReference>
<keyword evidence="5" id="KW-0547">Nucleotide-binding</keyword>
<evidence type="ECO:0000256" key="6">
    <source>
        <dbReference type="ARBA" id="ARBA00022777"/>
    </source>
</evidence>
<keyword evidence="9" id="KW-0472">Membrane</keyword>
<dbReference type="SUPFAM" id="SSF55874">
    <property type="entry name" value="ATPase domain of HSP90 chaperone/DNA topoisomerase II/histidine kinase"/>
    <property type="match status" value="1"/>
</dbReference>
<reference evidence="11 12" key="1">
    <citation type="submission" date="2020-07" db="EMBL/GenBank/DDBJ databases">
        <title>Sequencing the genomes of 1000 actinobacteria strains.</title>
        <authorList>
            <person name="Klenk H.-P."/>
        </authorList>
    </citation>
    <scope>NUCLEOTIDE SEQUENCE [LARGE SCALE GENOMIC DNA]</scope>
    <source>
        <strain evidence="11 12">DSM 26154</strain>
    </source>
</reference>
<keyword evidence="9" id="KW-0812">Transmembrane</keyword>
<accession>A0A852VRH3</accession>
<keyword evidence="7" id="KW-0067">ATP-binding</keyword>
<evidence type="ECO:0000256" key="1">
    <source>
        <dbReference type="ARBA" id="ARBA00000085"/>
    </source>
</evidence>
<dbReference type="Proteomes" id="UP000554054">
    <property type="component" value="Unassembled WGS sequence"/>
</dbReference>
<dbReference type="InterPro" id="IPR050482">
    <property type="entry name" value="Sensor_HK_TwoCompSys"/>
</dbReference>
<name>A0A852VRH3_9MICO</name>
<evidence type="ECO:0000313" key="12">
    <source>
        <dbReference type="Proteomes" id="UP000554054"/>
    </source>
</evidence>
<dbReference type="RefSeq" id="WP_185992228.1">
    <property type="nucleotide sequence ID" value="NZ_JACCAE010000001.1"/>
</dbReference>
<evidence type="ECO:0000256" key="9">
    <source>
        <dbReference type="SAM" id="Phobius"/>
    </source>
</evidence>
<evidence type="ECO:0000313" key="11">
    <source>
        <dbReference type="EMBL" id="NYF99542.1"/>
    </source>
</evidence>
<keyword evidence="9" id="KW-1133">Transmembrane helix</keyword>
<dbReference type="Pfam" id="PF07730">
    <property type="entry name" value="HisKA_3"/>
    <property type="match status" value="1"/>
</dbReference>
<feature type="transmembrane region" description="Helical" evidence="9">
    <location>
        <begin position="148"/>
        <end position="166"/>
    </location>
</feature>
<keyword evidence="4" id="KW-0808">Transferase</keyword>
<evidence type="ECO:0000256" key="8">
    <source>
        <dbReference type="ARBA" id="ARBA00023012"/>
    </source>
</evidence>
<evidence type="ECO:0000256" key="2">
    <source>
        <dbReference type="ARBA" id="ARBA00012438"/>
    </source>
</evidence>
<evidence type="ECO:0000256" key="4">
    <source>
        <dbReference type="ARBA" id="ARBA00022679"/>
    </source>
</evidence>
<dbReference type="CDD" id="cd16917">
    <property type="entry name" value="HATPase_UhpB-NarQ-NarX-like"/>
    <property type="match status" value="1"/>
</dbReference>
<sequence>MTRTGAPRERDPNRLTWWDTTWRVATALFIGTVIWVSTAIVVFPEPDSDPQLLPGLWLVVVDPVLGLVATGLLLLRRRWPVGIAAATTAITAVSAVSVGAQTVVLASLATRQRWREIIPIGVLTTAAGLALTRFVYPDPEPLPPPVEAGFGVLVTGIVVAVGYSIGSRRALVRSWVDRARTAEAEQRARVAQAQTSERARIAREMHDVLAHRISLVTMHSGVLTYRQDLPEAERRDALAAIDSNARAALTDLREVLGVLRDPEGAGPLRPQSTLTDLPELVEGATSAGTPVTLEWRDVDAATVPETISRTAYRVVQEGLTNARKHAPGATVVITLAGRPGRELHLEVSNPRSVGVAPEVPASGLGLLGLAERIELSGGRMQHGWVGADEHRLCVWLPWPA</sequence>
<dbReference type="PANTHER" id="PTHR24421">
    <property type="entry name" value="NITRATE/NITRITE SENSOR PROTEIN NARX-RELATED"/>
    <property type="match status" value="1"/>
</dbReference>
<dbReference type="PANTHER" id="PTHR24421:SF10">
    <property type="entry name" value="NITRATE_NITRITE SENSOR PROTEIN NARQ"/>
    <property type="match status" value="1"/>
</dbReference>
<keyword evidence="12" id="KW-1185">Reference proteome</keyword>
<keyword evidence="6 11" id="KW-0418">Kinase</keyword>
<dbReference type="GO" id="GO:0016020">
    <property type="term" value="C:membrane"/>
    <property type="evidence" value="ECO:0007669"/>
    <property type="project" value="InterPro"/>
</dbReference>
<feature type="transmembrane region" description="Helical" evidence="9">
    <location>
        <begin position="20"/>
        <end position="43"/>
    </location>
</feature>
<dbReference type="GO" id="GO:0000155">
    <property type="term" value="F:phosphorelay sensor kinase activity"/>
    <property type="evidence" value="ECO:0007669"/>
    <property type="project" value="InterPro"/>
</dbReference>
<evidence type="ECO:0000256" key="7">
    <source>
        <dbReference type="ARBA" id="ARBA00022840"/>
    </source>
</evidence>
<dbReference type="EMBL" id="JACCAE010000001">
    <property type="protein sequence ID" value="NYF99542.1"/>
    <property type="molecule type" value="Genomic_DNA"/>
</dbReference>